<evidence type="ECO:0000256" key="4">
    <source>
        <dbReference type="ARBA" id="ARBA00022519"/>
    </source>
</evidence>
<feature type="transmembrane region" description="Helical" evidence="9">
    <location>
        <begin position="110"/>
        <end position="131"/>
    </location>
</feature>
<comment type="subcellular location">
    <subcellularLocation>
        <location evidence="1">Cell inner membrane</location>
        <topology evidence="1">Multi-pass membrane protein</topology>
    </subcellularLocation>
</comment>
<protein>
    <submittedName>
        <fullName evidence="11">TRAP-type mannitol/chloroaromatic compound transport system permease small subunit</fullName>
    </submittedName>
</protein>
<dbReference type="AlphaFoldDB" id="A0A562WSP9"/>
<evidence type="ECO:0000259" key="10">
    <source>
        <dbReference type="Pfam" id="PF04290"/>
    </source>
</evidence>
<accession>A0A562WSP9</accession>
<feature type="domain" description="Tripartite ATP-independent periplasmic transporters DctQ component" evidence="10">
    <location>
        <begin position="48"/>
        <end position="178"/>
    </location>
</feature>
<dbReference type="GO" id="GO:0015740">
    <property type="term" value="P:C4-dicarboxylate transport"/>
    <property type="evidence" value="ECO:0007669"/>
    <property type="project" value="TreeGrafter"/>
</dbReference>
<evidence type="ECO:0000256" key="1">
    <source>
        <dbReference type="ARBA" id="ARBA00004429"/>
    </source>
</evidence>
<keyword evidence="3" id="KW-1003">Cell membrane</keyword>
<comment type="similarity">
    <text evidence="8">Belongs to the TRAP transporter small permease family.</text>
</comment>
<dbReference type="PANTHER" id="PTHR35011:SF10">
    <property type="entry name" value="TRAP TRANSPORTER SMALL PERMEASE PROTEIN"/>
    <property type="match status" value="1"/>
</dbReference>
<sequence length="185" mass="20398">MEEEFEREERLSYDPFTRSDAFGHLGNFLLKVSRAFALCGGLIFLALVVMQLVSVVGRKLFSFAVPGDVEMLQMCAAIALSSFFAYCHLIRGDIKVDFFTHNLSPNKVAFLDAIGSLAIGLFGALIAWRTAAGALSVKEVGETSPILAWPVWIPQMLMVPGFVLLAVAGFYMCAHQLRLAFWKSL</sequence>
<keyword evidence="6 9" id="KW-1133">Transmembrane helix</keyword>
<evidence type="ECO:0000256" key="8">
    <source>
        <dbReference type="ARBA" id="ARBA00038436"/>
    </source>
</evidence>
<feature type="transmembrane region" description="Helical" evidence="9">
    <location>
        <begin position="35"/>
        <end position="56"/>
    </location>
</feature>
<keyword evidence="5 9" id="KW-0812">Transmembrane</keyword>
<dbReference type="GO" id="GO:0005886">
    <property type="term" value="C:plasma membrane"/>
    <property type="evidence" value="ECO:0007669"/>
    <property type="project" value="UniProtKB-SubCell"/>
</dbReference>
<dbReference type="GO" id="GO:0022857">
    <property type="term" value="F:transmembrane transporter activity"/>
    <property type="evidence" value="ECO:0007669"/>
    <property type="project" value="TreeGrafter"/>
</dbReference>
<evidence type="ECO:0000313" key="11">
    <source>
        <dbReference type="EMBL" id="TWJ33615.1"/>
    </source>
</evidence>
<name>A0A562WSP9_9BACT</name>
<evidence type="ECO:0000313" key="12">
    <source>
        <dbReference type="Proteomes" id="UP000319449"/>
    </source>
</evidence>
<evidence type="ECO:0000256" key="5">
    <source>
        <dbReference type="ARBA" id="ARBA00022692"/>
    </source>
</evidence>
<proteinExistence type="inferred from homology"/>
<dbReference type="InterPro" id="IPR007387">
    <property type="entry name" value="TRAP_DctQ"/>
</dbReference>
<keyword evidence="2" id="KW-0813">Transport</keyword>
<keyword evidence="4" id="KW-0997">Cell inner membrane</keyword>
<dbReference type="RefSeq" id="WP_145017336.1">
    <property type="nucleotide sequence ID" value="NZ_VLLN01000001.1"/>
</dbReference>
<evidence type="ECO:0000256" key="2">
    <source>
        <dbReference type="ARBA" id="ARBA00022448"/>
    </source>
</evidence>
<gene>
    <name evidence="11" type="ORF">JN12_00293</name>
</gene>
<keyword evidence="7 9" id="KW-0472">Membrane</keyword>
<evidence type="ECO:0000256" key="3">
    <source>
        <dbReference type="ARBA" id="ARBA00022475"/>
    </source>
</evidence>
<feature type="transmembrane region" description="Helical" evidence="9">
    <location>
        <begin position="151"/>
        <end position="174"/>
    </location>
</feature>
<dbReference type="Pfam" id="PF04290">
    <property type="entry name" value="DctQ"/>
    <property type="match status" value="1"/>
</dbReference>
<dbReference type="EMBL" id="VLLN01000001">
    <property type="protein sequence ID" value="TWJ33615.1"/>
    <property type="molecule type" value="Genomic_DNA"/>
</dbReference>
<keyword evidence="12" id="KW-1185">Reference proteome</keyword>
<dbReference type="PANTHER" id="PTHR35011">
    <property type="entry name" value="2,3-DIKETO-L-GULONATE TRAP TRANSPORTER SMALL PERMEASE PROTEIN YIAM"/>
    <property type="match status" value="1"/>
</dbReference>
<dbReference type="InterPro" id="IPR055348">
    <property type="entry name" value="DctQ"/>
</dbReference>
<comment type="caution">
    <text evidence="11">The sequence shown here is derived from an EMBL/GenBank/DDBJ whole genome shotgun (WGS) entry which is preliminary data.</text>
</comment>
<reference evidence="11 12" key="1">
    <citation type="submission" date="2019-07" db="EMBL/GenBank/DDBJ databases">
        <title>Genomic Encyclopedia of Archaeal and Bacterial Type Strains, Phase II (KMG-II): from individual species to whole genera.</title>
        <authorList>
            <person name="Goeker M."/>
        </authorList>
    </citation>
    <scope>NUCLEOTIDE SEQUENCE [LARGE SCALE GENOMIC DNA]</scope>
    <source>
        <strain evidence="11 12">ATCC BAA-1139</strain>
    </source>
</reference>
<evidence type="ECO:0000256" key="7">
    <source>
        <dbReference type="ARBA" id="ARBA00023136"/>
    </source>
</evidence>
<organism evidence="11 12">
    <name type="scientific">Geobacter argillaceus</name>
    <dbReference type="NCBI Taxonomy" id="345631"/>
    <lineage>
        <taxon>Bacteria</taxon>
        <taxon>Pseudomonadati</taxon>
        <taxon>Thermodesulfobacteriota</taxon>
        <taxon>Desulfuromonadia</taxon>
        <taxon>Geobacterales</taxon>
        <taxon>Geobacteraceae</taxon>
        <taxon>Geobacter</taxon>
    </lineage>
</organism>
<feature type="transmembrane region" description="Helical" evidence="9">
    <location>
        <begin position="71"/>
        <end position="89"/>
    </location>
</feature>
<evidence type="ECO:0000256" key="9">
    <source>
        <dbReference type="SAM" id="Phobius"/>
    </source>
</evidence>
<dbReference type="Proteomes" id="UP000319449">
    <property type="component" value="Unassembled WGS sequence"/>
</dbReference>
<dbReference type="OrthoDB" id="5420906at2"/>
<evidence type="ECO:0000256" key="6">
    <source>
        <dbReference type="ARBA" id="ARBA00022989"/>
    </source>
</evidence>